<comment type="caution">
    <text evidence="1">The sequence shown here is derived from an EMBL/GenBank/DDBJ whole genome shotgun (WGS) entry which is preliminary data.</text>
</comment>
<protein>
    <recommendedName>
        <fullName evidence="3">SHSP domain-containing protein</fullName>
    </recommendedName>
</protein>
<dbReference type="SUPFAM" id="SSF49764">
    <property type="entry name" value="HSP20-like chaperones"/>
    <property type="match status" value="1"/>
</dbReference>
<gene>
    <name evidence="1" type="ORF">D9619_007287</name>
</gene>
<sequence>MLDDVSFGRHPASNFVSFGFPQGSRFGLPQEMFNNFANQPAIDVSDRGSHSTVEADLPGVPKENVCVRIGDKDYSITIEGVIESAGAELPQTSATSDKMDFRFTVPIEY</sequence>
<evidence type="ECO:0000313" key="1">
    <source>
        <dbReference type="EMBL" id="KAF5315427.1"/>
    </source>
</evidence>
<dbReference type="Proteomes" id="UP000567179">
    <property type="component" value="Unassembled WGS sequence"/>
</dbReference>
<proteinExistence type="predicted"/>
<dbReference type="EMBL" id="JAACJJ010000043">
    <property type="protein sequence ID" value="KAF5315427.1"/>
    <property type="molecule type" value="Genomic_DNA"/>
</dbReference>
<dbReference type="Gene3D" id="2.60.40.790">
    <property type="match status" value="1"/>
</dbReference>
<reference evidence="1 2" key="1">
    <citation type="journal article" date="2020" name="ISME J.">
        <title>Uncovering the hidden diversity of litter-decomposition mechanisms in mushroom-forming fungi.</title>
        <authorList>
            <person name="Floudas D."/>
            <person name="Bentzer J."/>
            <person name="Ahren D."/>
            <person name="Johansson T."/>
            <person name="Persson P."/>
            <person name="Tunlid A."/>
        </authorList>
    </citation>
    <scope>NUCLEOTIDE SEQUENCE [LARGE SCALE GENOMIC DNA]</scope>
    <source>
        <strain evidence="1 2">CBS 101986</strain>
    </source>
</reference>
<dbReference type="CDD" id="cd06464">
    <property type="entry name" value="ACD_sHsps-like"/>
    <property type="match status" value="1"/>
</dbReference>
<name>A0A8H5B467_9AGAR</name>
<accession>A0A8H5B467</accession>
<evidence type="ECO:0008006" key="3">
    <source>
        <dbReference type="Google" id="ProtNLM"/>
    </source>
</evidence>
<organism evidence="1 2">
    <name type="scientific">Psilocybe cf. subviscida</name>
    <dbReference type="NCBI Taxonomy" id="2480587"/>
    <lineage>
        <taxon>Eukaryota</taxon>
        <taxon>Fungi</taxon>
        <taxon>Dikarya</taxon>
        <taxon>Basidiomycota</taxon>
        <taxon>Agaricomycotina</taxon>
        <taxon>Agaricomycetes</taxon>
        <taxon>Agaricomycetidae</taxon>
        <taxon>Agaricales</taxon>
        <taxon>Agaricineae</taxon>
        <taxon>Strophariaceae</taxon>
        <taxon>Psilocybe</taxon>
    </lineage>
</organism>
<dbReference type="InterPro" id="IPR008978">
    <property type="entry name" value="HSP20-like_chaperone"/>
</dbReference>
<dbReference type="OrthoDB" id="1431247at2759"/>
<evidence type="ECO:0000313" key="2">
    <source>
        <dbReference type="Proteomes" id="UP000567179"/>
    </source>
</evidence>
<keyword evidence="2" id="KW-1185">Reference proteome</keyword>
<dbReference type="AlphaFoldDB" id="A0A8H5B467"/>